<dbReference type="VEuPathDB" id="AmoebaDB:DICPUDRAFT_157947"/>
<reference evidence="3" key="2">
    <citation type="journal article" date="2011" name="Genome Biol.">
        <title>Comparative genomics of the social amoebae Dictyostelium discoideum and Dictyostelium purpureum.</title>
        <authorList>
            <consortium name="US DOE Joint Genome Institute (JGI-PGF)"/>
            <person name="Sucgang R."/>
            <person name="Kuo A."/>
            <person name="Tian X."/>
            <person name="Salerno W."/>
            <person name="Parikh A."/>
            <person name="Feasley C.L."/>
            <person name="Dalin E."/>
            <person name="Tu H."/>
            <person name="Huang E."/>
            <person name="Barry K."/>
            <person name="Lindquist E."/>
            <person name="Shapiro H."/>
            <person name="Bruce D."/>
            <person name="Schmutz J."/>
            <person name="Salamov A."/>
            <person name="Fey P."/>
            <person name="Gaudet P."/>
            <person name="Anjard C."/>
            <person name="Babu M.M."/>
            <person name="Basu S."/>
            <person name="Bushmanova Y."/>
            <person name="van der Wel H."/>
            <person name="Katoh-Kurasawa M."/>
            <person name="Dinh C."/>
            <person name="Coutinho P.M."/>
            <person name="Saito T."/>
            <person name="Elias M."/>
            <person name="Schaap P."/>
            <person name="Kay R.R."/>
            <person name="Henrissat B."/>
            <person name="Eichinger L."/>
            <person name="Rivero F."/>
            <person name="Putnam N.H."/>
            <person name="West C.M."/>
            <person name="Loomis W.F."/>
            <person name="Chisholm R.L."/>
            <person name="Shaulsky G."/>
            <person name="Strassmann J.E."/>
            <person name="Queller D.C."/>
            <person name="Kuspa A."/>
            <person name="Grigoriev I.V."/>
        </authorList>
    </citation>
    <scope>NUCLEOTIDE SEQUENCE [LARGE SCALE GENOMIC DNA]</scope>
    <source>
        <strain evidence="3">QSDP1</strain>
    </source>
</reference>
<evidence type="ECO:0000313" key="1">
    <source>
        <dbReference type="EMBL" id="EGC30322.1"/>
    </source>
</evidence>
<gene>
    <name evidence="1" type="ORF">DICPUDRAFT_157947</name>
    <name evidence="2" type="ORF">DICPUDRAFT_157948</name>
</gene>
<dbReference type="GeneID" id="10510768"/>
<dbReference type="VEuPathDB" id="AmoebaDB:DICPUDRAFT_157948"/>
<dbReference type="AlphaFoldDB" id="F1A0F3"/>
<dbReference type="EMBL" id="GL871338">
    <property type="protein sequence ID" value="EGC30322.1"/>
    <property type="molecule type" value="Genomic_DNA"/>
</dbReference>
<sequence>MNKFQQIGKKFWKAKRLDLLEWVYDNRYKINSIVSGPVRYSNIFANEQFMRCLESK</sequence>
<keyword evidence="3" id="KW-1185">Reference proteome</keyword>
<name>F1A0F3_DICPU</name>
<proteinExistence type="predicted"/>
<dbReference type="EMBL" id="GL871338">
    <property type="protein sequence ID" value="EGC30323.1"/>
    <property type="molecule type" value="Genomic_DNA"/>
</dbReference>
<dbReference type="RefSeq" id="XP_003293146.1">
    <property type="nucleotide sequence ID" value="XM_003293098.1"/>
</dbReference>
<organism evidence="1 3">
    <name type="scientific">Dictyostelium purpureum</name>
    <name type="common">Slime mold</name>
    <dbReference type="NCBI Taxonomy" id="5786"/>
    <lineage>
        <taxon>Eukaryota</taxon>
        <taxon>Amoebozoa</taxon>
        <taxon>Evosea</taxon>
        <taxon>Eumycetozoa</taxon>
        <taxon>Dictyostelia</taxon>
        <taxon>Dictyosteliales</taxon>
        <taxon>Dictyosteliaceae</taxon>
        <taxon>Dictyostelium</taxon>
    </lineage>
</organism>
<evidence type="ECO:0000313" key="2">
    <source>
        <dbReference type="EMBL" id="EGC30323.1"/>
    </source>
</evidence>
<dbReference type="KEGG" id="dpp:DICPUDRAFT_157947"/>
<dbReference type="GeneID" id="10510769"/>
<dbReference type="KEGG" id="dpp:DICPUDRAFT_157948"/>
<dbReference type="RefSeq" id="XP_003293145.1">
    <property type="nucleotide sequence ID" value="XM_003293097.1"/>
</dbReference>
<protein>
    <submittedName>
        <fullName evidence="1">Uncharacterized protein</fullName>
    </submittedName>
</protein>
<accession>F1A0F3</accession>
<dbReference type="Proteomes" id="UP000001064">
    <property type="component" value="Unassembled WGS sequence"/>
</dbReference>
<evidence type="ECO:0000313" key="3">
    <source>
        <dbReference type="Proteomes" id="UP000001064"/>
    </source>
</evidence>
<reference evidence="1" key="1">
    <citation type="submission" date="2010-04" db="EMBL/GenBank/DDBJ databases">
        <title>Comparative genomics of the social amoebae Dictyostelium discoideum and Dictyostelium purpureum.</title>
        <authorList>
            <consortium name="US DOE Joint Genome Institute (JGI-PGF)"/>
            <person name="Sucgang R."/>
            <person name="Kuo A."/>
            <person name="Tian X."/>
            <person name="Salerno W."/>
            <person name="Parikh A."/>
            <person name="Feasley C.L."/>
            <person name="Dalin E."/>
            <person name="Tu H."/>
            <person name="Huang E."/>
            <person name="Barry K."/>
            <person name="Lindquist E."/>
            <person name="Shapiro H."/>
            <person name="Bruce D."/>
            <person name="Schmutz J."/>
            <person name="Salamov A."/>
            <person name="Fey P."/>
            <person name="Gaudet P."/>
            <person name="Anjard C."/>
            <person name="Mohan M.B."/>
            <person name="Basu S."/>
            <person name="Bushmanova Y."/>
            <person name="van der Wel H."/>
            <person name="Katoh-Kurasawa M."/>
            <person name="Coutinho P.M."/>
            <person name="Saito T."/>
            <person name="Elias M."/>
            <person name="Schaap P."/>
            <person name="Kay R.R."/>
            <person name="Henrissat B."/>
            <person name="Eichinger L."/>
            <person name="Rivero F."/>
            <person name="Putnam N.H."/>
            <person name="West C.M."/>
            <person name="Loomis W.F."/>
            <person name="Chisholm R.L."/>
            <person name="Shaulsky G."/>
            <person name="Strassmann J.E."/>
            <person name="Queller D.C."/>
            <person name="Kuspa A."/>
            <person name="Grigoriev I.V."/>
        </authorList>
    </citation>
    <scope>NUCLEOTIDE SEQUENCE</scope>
    <source>
        <strain evidence="1">QSDP1</strain>
    </source>
</reference>